<evidence type="ECO:0000313" key="4">
    <source>
        <dbReference type="Proteomes" id="UP000256345"/>
    </source>
</evidence>
<comment type="caution">
    <text evidence="3">The sequence shown here is derived from an EMBL/GenBank/DDBJ whole genome shotgun (WGS) entry which is preliminary data.</text>
</comment>
<dbReference type="SUPFAM" id="SSF50370">
    <property type="entry name" value="Ricin B-like lectins"/>
    <property type="match status" value="1"/>
</dbReference>
<organism evidence="3 4">
    <name type="scientific">Archangium gephyra</name>
    <dbReference type="NCBI Taxonomy" id="48"/>
    <lineage>
        <taxon>Bacteria</taxon>
        <taxon>Pseudomonadati</taxon>
        <taxon>Myxococcota</taxon>
        <taxon>Myxococcia</taxon>
        <taxon>Myxococcales</taxon>
        <taxon>Cystobacterineae</taxon>
        <taxon>Archangiaceae</taxon>
        <taxon>Archangium</taxon>
    </lineage>
</organism>
<dbReference type="InterPro" id="IPR035992">
    <property type="entry name" value="Ricin_B-like_lectins"/>
</dbReference>
<feature type="signal peptide" evidence="1">
    <location>
        <begin position="1"/>
        <end position="25"/>
    </location>
</feature>
<dbReference type="PANTHER" id="PTHR34859:SF2">
    <property type="entry name" value="LYSM DOMAIN-CONTAINING PROTEIN"/>
    <property type="match status" value="1"/>
</dbReference>
<feature type="chain" id="PRO_5045069712" evidence="1">
    <location>
        <begin position="26"/>
        <end position="500"/>
    </location>
</feature>
<evidence type="ECO:0000259" key="2">
    <source>
        <dbReference type="Pfam" id="PF14200"/>
    </source>
</evidence>
<gene>
    <name evidence="3" type="ORF">ATI61_11466</name>
</gene>
<dbReference type="InterPro" id="IPR000772">
    <property type="entry name" value="Ricin_B_lectin"/>
</dbReference>
<dbReference type="RefSeq" id="WP_082175128.1">
    <property type="nucleotide sequence ID" value="NZ_CP011509.1"/>
</dbReference>
<evidence type="ECO:0000313" key="3">
    <source>
        <dbReference type="EMBL" id="REG24458.1"/>
    </source>
</evidence>
<feature type="domain" description="Ricin B lectin" evidence="2">
    <location>
        <begin position="442"/>
        <end position="498"/>
    </location>
</feature>
<keyword evidence="4" id="KW-1185">Reference proteome</keyword>
<dbReference type="PROSITE" id="PS50231">
    <property type="entry name" value="RICIN_B_LECTIN"/>
    <property type="match status" value="1"/>
</dbReference>
<evidence type="ECO:0000256" key="1">
    <source>
        <dbReference type="SAM" id="SignalP"/>
    </source>
</evidence>
<dbReference type="Gene3D" id="2.80.10.50">
    <property type="match status" value="1"/>
</dbReference>
<dbReference type="PANTHER" id="PTHR34859">
    <property type="entry name" value="UNNAMED PRODUCT"/>
    <property type="match status" value="1"/>
</dbReference>
<dbReference type="EMBL" id="QUMU01000014">
    <property type="protein sequence ID" value="REG24458.1"/>
    <property type="molecule type" value="Genomic_DNA"/>
</dbReference>
<proteinExistence type="predicted"/>
<accession>A0ABX9JQE3</accession>
<dbReference type="Proteomes" id="UP000256345">
    <property type="component" value="Unassembled WGS sequence"/>
</dbReference>
<reference evidence="3 4" key="1">
    <citation type="submission" date="2018-08" db="EMBL/GenBank/DDBJ databases">
        <title>Genomic Encyclopedia of Archaeal and Bacterial Type Strains, Phase II (KMG-II): from individual species to whole genera.</title>
        <authorList>
            <person name="Goeker M."/>
        </authorList>
    </citation>
    <scope>NUCLEOTIDE SEQUENCE [LARGE SCALE GENOMIC DNA]</scope>
    <source>
        <strain evidence="3 4">DSM 2261</strain>
    </source>
</reference>
<dbReference type="Pfam" id="PF14200">
    <property type="entry name" value="RicinB_lectin_2"/>
    <property type="match status" value="2"/>
</dbReference>
<name>A0ABX9JQE3_9BACT</name>
<sequence length="500" mass="52714">MSKLMRLSLLLATVVLLALPTAARAEFCWRDSYGRGAGTLPNACPTGQQYDAGLCYPNCKAGYTGVGPVCWQSCPSGYPDFGVGCSKPASYGRGGGYTWWASDGISDSGMFNRCQSANGGAGTCEKIGAIVYPKCKPGFHQVGCCVCSPDCPSGLIDSGATCTKNSYGRGAGTLPTCASGLQYDAGLCYQPAKAGYTGVGPVAWGNCPATSPVNCGAGCAATDAECAEAIQGQVLSVLEMVGTVVGSVFTGGAGTAIKAGLQAGIKTTVKNFAAKLTKDQIRKQIKSQAQSMAESQVESLVAAAAGEEFDPTSLDPSGIAAIVQAYNHKVCQAPAAISTPPPPVVTKTQPVLPGKIYRLTNKKSGLIFIEMSHPTISGVYWCEQYTDHQDKSQRWWFLDAGNGYFRFINGRYIIPLDVKDGSIAEGAELYIDPQSASIQRDSQLWSLETTGDGYFLIINKKSGKAAAVVGASMEEKARIVQLTKSNEDHFKWRFDENAGQ</sequence>
<feature type="domain" description="Ricin B lectin" evidence="2">
    <location>
        <begin position="355"/>
        <end position="429"/>
    </location>
</feature>
<keyword evidence="1" id="KW-0732">Signal</keyword>
<protein>
    <submittedName>
        <fullName evidence="3">Ricin-type beta-trefoil lectin protein</fullName>
    </submittedName>
</protein>